<organism evidence="7 8">
    <name type="scientific">Halioglobus japonicus</name>
    <dbReference type="NCBI Taxonomy" id="930805"/>
    <lineage>
        <taxon>Bacteria</taxon>
        <taxon>Pseudomonadati</taxon>
        <taxon>Pseudomonadota</taxon>
        <taxon>Gammaproteobacteria</taxon>
        <taxon>Cellvibrionales</taxon>
        <taxon>Halieaceae</taxon>
        <taxon>Halioglobus</taxon>
    </lineage>
</organism>
<accession>A0AAP8MG49</accession>
<dbReference type="RefSeq" id="WP_084200719.1">
    <property type="nucleotide sequence ID" value="NZ_BMYL01000001.1"/>
</dbReference>
<sequence length="221" mass="23357">MPEFFWELAKLPLLTGGAATIALVTADFGGWRPGRYLLKPLAAACFIWLALSLGATASNYGLVMLAGLILCMLGDITLMFESEGAFLTGLVAFLCGHLAYVAAFLQLPINTYGVLLSLSPTIILVAITLRWLCPHLEGPMRHAVPAYIGVIAVMLVAAGGTLGLAGAGLIILGAWGFALSDLAVARRQFISSSRINQLWGTPLYFAAQYLLAASVCFYSAG</sequence>
<dbReference type="GO" id="GO:0016787">
    <property type="term" value="F:hydrolase activity"/>
    <property type="evidence" value="ECO:0007669"/>
    <property type="project" value="TreeGrafter"/>
</dbReference>
<dbReference type="EMBL" id="PKUR01000001">
    <property type="protein sequence ID" value="PLW87177.1"/>
    <property type="molecule type" value="Genomic_DNA"/>
</dbReference>
<keyword evidence="8" id="KW-1185">Reference proteome</keyword>
<evidence type="ECO:0000256" key="4">
    <source>
        <dbReference type="ARBA" id="ARBA00022989"/>
    </source>
</evidence>
<dbReference type="GO" id="GO:0016020">
    <property type="term" value="C:membrane"/>
    <property type="evidence" value="ECO:0007669"/>
    <property type="project" value="UniProtKB-SubCell"/>
</dbReference>
<dbReference type="AlphaFoldDB" id="A0AAP8MG49"/>
<evidence type="ECO:0000256" key="5">
    <source>
        <dbReference type="ARBA" id="ARBA00023136"/>
    </source>
</evidence>
<evidence type="ECO:0000256" key="1">
    <source>
        <dbReference type="ARBA" id="ARBA00004141"/>
    </source>
</evidence>
<dbReference type="KEGG" id="hja:BST95_17370"/>
<keyword evidence="4 6" id="KW-1133">Transmembrane helix</keyword>
<feature type="transmembrane region" description="Helical" evidence="6">
    <location>
        <begin position="112"/>
        <end position="132"/>
    </location>
</feature>
<comment type="similarity">
    <text evidence="2">Belongs to the TMEM86 family.</text>
</comment>
<dbReference type="PANTHER" id="PTHR31885:SF6">
    <property type="entry name" value="GH04784P"/>
    <property type="match status" value="1"/>
</dbReference>
<comment type="caution">
    <text evidence="7">The sequence shown here is derived from an EMBL/GenBank/DDBJ whole genome shotgun (WGS) entry which is preliminary data.</text>
</comment>
<feature type="transmembrane region" description="Helical" evidence="6">
    <location>
        <begin position="86"/>
        <end position="105"/>
    </location>
</feature>
<reference evidence="7 8" key="1">
    <citation type="submission" date="2018-01" db="EMBL/GenBank/DDBJ databases">
        <title>The draft genome sequence of Halioglobus japonicus S1-36.</title>
        <authorList>
            <person name="Du Z.-J."/>
            <person name="Shi M.-J."/>
        </authorList>
    </citation>
    <scope>NUCLEOTIDE SEQUENCE [LARGE SCALE GENOMIC DNA]</scope>
    <source>
        <strain evidence="7 8">S1-36</strain>
    </source>
</reference>
<feature type="transmembrane region" description="Helical" evidence="6">
    <location>
        <begin position="198"/>
        <end position="220"/>
    </location>
</feature>
<dbReference type="PANTHER" id="PTHR31885">
    <property type="entry name" value="GH04784P"/>
    <property type="match status" value="1"/>
</dbReference>
<evidence type="ECO:0000313" key="7">
    <source>
        <dbReference type="EMBL" id="PLW87177.1"/>
    </source>
</evidence>
<dbReference type="Pfam" id="PF07947">
    <property type="entry name" value="YhhN"/>
    <property type="match status" value="1"/>
</dbReference>
<evidence type="ECO:0000256" key="2">
    <source>
        <dbReference type="ARBA" id="ARBA00007375"/>
    </source>
</evidence>
<comment type="subcellular location">
    <subcellularLocation>
        <location evidence="1">Membrane</location>
        <topology evidence="1">Multi-pass membrane protein</topology>
    </subcellularLocation>
</comment>
<gene>
    <name evidence="7" type="ORF">C0029_00845</name>
</gene>
<keyword evidence="5 6" id="KW-0472">Membrane</keyword>
<dbReference type="InterPro" id="IPR012506">
    <property type="entry name" value="TMEM86B-like"/>
</dbReference>
<dbReference type="Proteomes" id="UP000235162">
    <property type="component" value="Unassembled WGS sequence"/>
</dbReference>
<keyword evidence="3 6" id="KW-0812">Transmembrane</keyword>
<feature type="transmembrane region" description="Helical" evidence="6">
    <location>
        <begin position="144"/>
        <end position="177"/>
    </location>
</feature>
<proteinExistence type="inferred from homology"/>
<evidence type="ECO:0000256" key="3">
    <source>
        <dbReference type="ARBA" id="ARBA00022692"/>
    </source>
</evidence>
<evidence type="ECO:0000256" key="6">
    <source>
        <dbReference type="SAM" id="Phobius"/>
    </source>
</evidence>
<protein>
    <submittedName>
        <fullName evidence="7">Lysoplasmalogenase</fullName>
    </submittedName>
</protein>
<name>A0AAP8MG49_9GAMM</name>
<evidence type="ECO:0000313" key="8">
    <source>
        <dbReference type="Proteomes" id="UP000235162"/>
    </source>
</evidence>